<feature type="domain" description="Cas1p 10 TM acyl transferase" evidence="3">
    <location>
        <begin position="434"/>
        <end position="480"/>
    </location>
</feature>
<comment type="caution">
    <text evidence="4">The sequence shown here is derived from an EMBL/GenBank/DDBJ whole genome shotgun (WGS) entry which is preliminary data.</text>
</comment>
<keyword evidence="2" id="KW-1133">Transmembrane helix</keyword>
<organism evidence="4 5">
    <name type="scientific">Tanacetum coccineum</name>
    <dbReference type="NCBI Taxonomy" id="301880"/>
    <lineage>
        <taxon>Eukaryota</taxon>
        <taxon>Viridiplantae</taxon>
        <taxon>Streptophyta</taxon>
        <taxon>Embryophyta</taxon>
        <taxon>Tracheophyta</taxon>
        <taxon>Spermatophyta</taxon>
        <taxon>Magnoliopsida</taxon>
        <taxon>eudicotyledons</taxon>
        <taxon>Gunneridae</taxon>
        <taxon>Pentapetalae</taxon>
        <taxon>asterids</taxon>
        <taxon>campanulids</taxon>
        <taxon>Asterales</taxon>
        <taxon>Asteraceae</taxon>
        <taxon>Asteroideae</taxon>
        <taxon>Anthemideae</taxon>
        <taxon>Anthemidinae</taxon>
        <taxon>Tanacetum</taxon>
    </lineage>
</organism>
<dbReference type="Pfam" id="PF07779">
    <property type="entry name" value="Cas1_AcylT"/>
    <property type="match status" value="1"/>
</dbReference>
<keyword evidence="2" id="KW-0472">Membrane</keyword>
<dbReference type="Pfam" id="PF04827">
    <property type="entry name" value="Plant_tran"/>
    <property type="match status" value="1"/>
</dbReference>
<feature type="transmembrane region" description="Helical" evidence="2">
    <location>
        <begin position="443"/>
        <end position="463"/>
    </location>
</feature>
<dbReference type="EMBL" id="BQNB010012869">
    <property type="protein sequence ID" value="GJT08930.1"/>
    <property type="molecule type" value="Genomic_DNA"/>
</dbReference>
<dbReference type="PANTHER" id="PTHR47150">
    <property type="entry name" value="OS12G0169200 PROTEIN"/>
    <property type="match status" value="1"/>
</dbReference>
<evidence type="ECO:0000313" key="5">
    <source>
        <dbReference type="Proteomes" id="UP001151760"/>
    </source>
</evidence>
<gene>
    <name evidence="4" type="ORF">Tco_0843392</name>
</gene>
<dbReference type="InterPro" id="IPR012419">
    <property type="entry name" value="Cas1_AcylTrans_dom"/>
</dbReference>
<evidence type="ECO:0000313" key="4">
    <source>
        <dbReference type="EMBL" id="GJT08930.1"/>
    </source>
</evidence>
<reference evidence="4" key="2">
    <citation type="submission" date="2022-01" db="EMBL/GenBank/DDBJ databases">
        <authorList>
            <person name="Yamashiro T."/>
            <person name="Shiraishi A."/>
            <person name="Satake H."/>
            <person name="Nakayama K."/>
        </authorList>
    </citation>
    <scope>NUCLEOTIDE SEQUENCE</scope>
</reference>
<evidence type="ECO:0000256" key="2">
    <source>
        <dbReference type="SAM" id="Phobius"/>
    </source>
</evidence>
<protein>
    <submittedName>
        <fullName evidence="4">ALP1-like protein</fullName>
    </submittedName>
</protein>
<reference evidence="4" key="1">
    <citation type="journal article" date="2022" name="Int. J. Mol. Sci.">
        <title>Draft Genome of Tanacetum Coccineum: Genomic Comparison of Closely Related Tanacetum-Family Plants.</title>
        <authorList>
            <person name="Yamashiro T."/>
            <person name="Shiraishi A."/>
            <person name="Nakayama K."/>
            <person name="Satake H."/>
        </authorList>
    </citation>
    <scope>NUCLEOTIDE SEQUENCE</scope>
</reference>
<feature type="transmembrane region" description="Helical" evidence="2">
    <location>
        <begin position="483"/>
        <end position="506"/>
    </location>
</feature>
<keyword evidence="2" id="KW-0812">Transmembrane</keyword>
<evidence type="ECO:0000259" key="3">
    <source>
        <dbReference type="Pfam" id="PF07779"/>
    </source>
</evidence>
<dbReference type="Proteomes" id="UP001151760">
    <property type="component" value="Unassembled WGS sequence"/>
</dbReference>
<accession>A0ABQ5B233</accession>
<name>A0ABQ5B233_9ASTR</name>
<evidence type="ECO:0000256" key="1">
    <source>
        <dbReference type="SAM" id="MobiDB-lite"/>
    </source>
</evidence>
<dbReference type="InterPro" id="IPR006912">
    <property type="entry name" value="Harbinger_derived_prot"/>
</dbReference>
<sequence length="508" mass="58004">MSSDLFFDTSSDDEDEVNSELAMFTEACQAAYEASKPKVHRTTVERDRYGAHDRLVMAYFSEQPQYDEATFRERFRMSRRLFTKIVREVTDASQFFQERYDCRGQRSISALMKCTSAIRQLAYGCVPDSLDEYLQMGATTSRDSLRIFCKVIMNLYGEEFLRKPTYTDIEKLYAYHNEKHGFPGMLGSIDCTDWPWANCPVAFKAQFSRGDHGPDPFILLEAIASNDLWIWHAFFGVSGMNNDVNVLRQSPIFNDLKSGRAPDVPFVVNNVSYKRGYYLTDGIYPQWSVLIKSIKNPGTNDHKRILYKTKHEAARKDVERAFGKKAEQERRERGREHSNGIDELKGGHEAASIYAEGRCEGEWGSDGIGVIFVERVRRELKNENVEGPPLYIIIMSPFSLIRKAVSVQKASHPKLGANSASSMSRSDVPNAQPKWLLSFIPNYPMLNFMLTTAVYVLISCRLFELTNSLKSVFIPTKNDRQLLYNFLAGAAIFSCLYFIAFIVVQIPQ</sequence>
<feature type="region of interest" description="Disordered" evidence="1">
    <location>
        <begin position="322"/>
        <end position="342"/>
    </location>
</feature>
<dbReference type="PANTHER" id="PTHR47150:SF5">
    <property type="entry name" value="OS07G0546750 PROTEIN"/>
    <property type="match status" value="1"/>
</dbReference>
<proteinExistence type="predicted"/>
<keyword evidence="5" id="KW-1185">Reference proteome</keyword>